<proteinExistence type="predicted"/>
<feature type="transmembrane region" description="Helical" evidence="1">
    <location>
        <begin position="91"/>
        <end position="109"/>
    </location>
</feature>
<keyword evidence="1" id="KW-0472">Membrane</keyword>
<evidence type="ECO:0000313" key="2">
    <source>
        <dbReference type="EnsemblMetazoa" id="tetur09g02200.1"/>
    </source>
</evidence>
<dbReference type="EMBL" id="CAEY01002011">
    <property type="status" value="NOT_ANNOTATED_CDS"/>
    <property type="molecule type" value="Genomic_DNA"/>
</dbReference>
<name>T1KDA2_TETUR</name>
<keyword evidence="1" id="KW-1133">Transmembrane helix</keyword>
<keyword evidence="3" id="KW-1185">Reference proteome</keyword>
<feature type="transmembrane region" description="Helical" evidence="1">
    <location>
        <begin position="66"/>
        <end position="85"/>
    </location>
</feature>
<reference evidence="3" key="1">
    <citation type="submission" date="2011-08" db="EMBL/GenBank/DDBJ databases">
        <authorList>
            <person name="Rombauts S."/>
        </authorList>
    </citation>
    <scope>NUCLEOTIDE SEQUENCE</scope>
    <source>
        <strain evidence="3">London</strain>
    </source>
</reference>
<evidence type="ECO:0000313" key="3">
    <source>
        <dbReference type="Proteomes" id="UP000015104"/>
    </source>
</evidence>
<sequence length="120" mass="13478">MEAIEGKQLYTSLKWSILLTIGLNIIVILVQWIINISSSQIIFHLYVILSLAAFGLTLYATWYEHLNLLLISGFSLIVIFFLGAFAKYFGAIIIMFIVILAVFSFAYLVKKEHGDSTSPA</sequence>
<organism evidence="2 3">
    <name type="scientific">Tetranychus urticae</name>
    <name type="common">Two-spotted spider mite</name>
    <dbReference type="NCBI Taxonomy" id="32264"/>
    <lineage>
        <taxon>Eukaryota</taxon>
        <taxon>Metazoa</taxon>
        <taxon>Ecdysozoa</taxon>
        <taxon>Arthropoda</taxon>
        <taxon>Chelicerata</taxon>
        <taxon>Arachnida</taxon>
        <taxon>Acari</taxon>
        <taxon>Acariformes</taxon>
        <taxon>Trombidiformes</taxon>
        <taxon>Prostigmata</taxon>
        <taxon>Eleutherengona</taxon>
        <taxon>Raphignathae</taxon>
        <taxon>Tetranychoidea</taxon>
        <taxon>Tetranychidae</taxon>
        <taxon>Tetranychus</taxon>
    </lineage>
</organism>
<keyword evidence="1" id="KW-0812">Transmembrane</keyword>
<feature type="transmembrane region" description="Helical" evidence="1">
    <location>
        <begin position="12"/>
        <end position="34"/>
    </location>
</feature>
<reference evidence="2" key="2">
    <citation type="submission" date="2015-06" db="UniProtKB">
        <authorList>
            <consortium name="EnsemblMetazoa"/>
        </authorList>
    </citation>
    <scope>IDENTIFICATION</scope>
</reference>
<dbReference type="EnsemblMetazoa" id="tetur09g02200.1">
    <property type="protein sequence ID" value="tetur09g02200.1"/>
    <property type="gene ID" value="tetur09g02200"/>
</dbReference>
<evidence type="ECO:0000256" key="1">
    <source>
        <dbReference type="SAM" id="Phobius"/>
    </source>
</evidence>
<accession>T1KDA2</accession>
<feature type="transmembrane region" description="Helical" evidence="1">
    <location>
        <begin position="40"/>
        <end position="59"/>
    </location>
</feature>
<protein>
    <submittedName>
        <fullName evidence="2">Uncharacterized protein</fullName>
    </submittedName>
</protein>
<dbReference type="AlphaFoldDB" id="T1KDA2"/>
<dbReference type="HOGENOM" id="CLU_2052583_0_0_1"/>
<dbReference type="Proteomes" id="UP000015104">
    <property type="component" value="Unassembled WGS sequence"/>
</dbReference>